<dbReference type="OrthoDB" id="442454at2759"/>
<sequence length="533" mass="62660">MPEDFGTVPDKGRRTVAMVAREAARVRQEHTEANNTHKATDEVFNGDLKTRCISHNEVQLNPDSPELLRGPGRVQNARMLRRKRELKRLGAKYVTDRQVPDWIKCEYCEAVLESKRQKRANNREIAEITSKQRVKELTEFALREKGLTQDELEIMTDSGGPEEEEWITITQHEMAIELLKEECAAKVEDALELVKEKDEELMHVTASEIRWREAANELRAQRDIMQDRVNTLQAEVVELKGTVQWQKEEIARLEADIEHRKEMYACHLDRLATYFEKLKGIDLQEWILGEMDYHRRLLKAHGKALEVQFRQQEQIEALEGEVAGLQSRLTDMTQKCDNTVERMKEMAEAKMRRLRWPANDANKLLVWNTWLDFRPELSLEKRLIERDAELREAREIITSQTEMIAIRDAEIAEKATQITNLTKCVEDLTKKLQVIEHEHRMDMWRLKTDHHNRTVTATERTFRRLQSRWQKHLEIKERNWTILIDFLRRRLSWLVGFIKDESLLKEISDALGPSIMASHLEPRIRVDNANKDG</sequence>
<evidence type="ECO:0000313" key="2">
    <source>
        <dbReference type="EMBL" id="KAF4675587.1"/>
    </source>
</evidence>
<keyword evidence="3" id="KW-1185">Reference proteome</keyword>
<feature type="coiled-coil region" evidence="1">
    <location>
        <begin position="180"/>
        <end position="256"/>
    </location>
</feature>
<dbReference type="Proteomes" id="UP000591131">
    <property type="component" value="Unassembled WGS sequence"/>
</dbReference>
<gene>
    <name evidence="2" type="ORF">FOL47_007538</name>
</gene>
<dbReference type="Gene3D" id="1.20.5.50">
    <property type="match status" value="1"/>
</dbReference>
<comment type="caution">
    <text evidence="2">The sequence shown here is derived from an EMBL/GenBank/DDBJ whole genome shotgun (WGS) entry which is preliminary data.</text>
</comment>
<keyword evidence="1" id="KW-0175">Coiled coil</keyword>
<protein>
    <submittedName>
        <fullName evidence="2">Uncharacterized protein</fullName>
    </submittedName>
</protein>
<dbReference type="AlphaFoldDB" id="A0A7J6MW71"/>
<accession>A0A7J6MW71</accession>
<name>A0A7J6MW71_PERCH</name>
<proteinExistence type="predicted"/>
<reference evidence="2 3" key="1">
    <citation type="submission" date="2020-04" db="EMBL/GenBank/DDBJ databases">
        <title>Perkinsus chesapeaki whole genome sequence.</title>
        <authorList>
            <person name="Bogema D.R."/>
        </authorList>
    </citation>
    <scope>NUCLEOTIDE SEQUENCE [LARGE SCALE GENOMIC DNA]</scope>
    <source>
        <strain evidence="2">ATCC PRA-425</strain>
    </source>
</reference>
<organism evidence="2 3">
    <name type="scientific">Perkinsus chesapeaki</name>
    <name type="common">Clam parasite</name>
    <name type="synonym">Perkinsus andrewsi</name>
    <dbReference type="NCBI Taxonomy" id="330153"/>
    <lineage>
        <taxon>Eukaryota</taxon>
        <taxon>Sar</taxon>
        <taxon>Alveolata</taxon>
        <taxon>Perkinsozoa</taxon>
        <taxon>Perkinsea</taxon>
        <taxon>Perkinsida</taxon>
        <taxon>Perkinsidae</taxon>
        <taxon>Perkinsus</taxon>
    </lineage>
</organism>
<dbReference type="EMBL" id="JAAPAO010000045">
    <property type="protein sequence ID" value="KAF4675587.1"/>
    <property type="molecule type" value="Genomic_DNA"/>
</dbReference>
<evidence type="ECO:0000256" key="1">
    <source>
        <dbReference type="SAM" id="Coils"/>
    </source>
</evidence>
<evidence type="ECO:0000313" key="3">
    <source>
        <dbReference type="Proteomes" id="UP000591131"/>
    </source>
</evidence>